<proteinExistence type="predicted"/>
<protein>
    <submittedName>
        <fullName evidence="1">Uncharacterized protein</fullName>
    </submittedName>
</protein>
<evidence type="ECO:0000313" key="1">
    <source>
        <dbReference type="EMBL" id="SFM40750.1"/>
    </source>
</evidence>
<dbReference type="Proteomes" id="UP000199520">
    <property type="component" value="Unassembled WGS sequence"/>
</dbReference>
<name>A0A1I4QM04_9FIRM</name>
<dbReference type="RefSeq" id="WP_217645162.1">
    <property type="nucleotide sequence ID" value="NZ_FOTS01000109.1"/>
</dbReference>
<sequence>MAERPVATTLASDQKTSWALNDTVLNTDANNWGQGINDSQSAINNINTAFDGLLPNTAGSATDTIIGTRTITDTVTAVTGANTLTNLL</sequence>
<organism evidence="1 2">
    <name type="scientific">Pelosinus propionicus DSM 13327</name>
    <dbReference type="NCBI Taxonomy" id="1123291"/>
    <lineage>
        <taxon>Bacteria</taxon>
        <taxon>Bacillati</taxon>
        <taxon>Bacillota</taxon>
        <taxon>Negativicutes</taxon>
        <taxon>Selenomonadales</taxon>
        <taxon>Sporomusaceae</taxon>
        <taxon>Pelosinus</taxon>
    </lineage>
</organism>
<reference evidence="2" key="1">
    <citation type="submission" date="2016-10" db="EMBL/GenBank/DDBJ databases">
        <authorList>
            <person name="Varghese N."/>
            <person name="Submissions S."/>
        </authorList>
    </citation>
    <scope>NUCLEOTIDE SEQUENCE [LARGE SCALE GENOMIC DNA]</scope>
    <source>
        <strain evidence="2">DSM 13327</strain>
    </source>
</reference>
<accession>A0A1I4QM04</accession>
<dbReference type="EMBL" id="FOTS01000109">
    <property type="protein sequence ID" value="SFM40750.1"/>
    <property type="molecule type" value="Genomic_DNA"/>
</dbReference>
<keyword evidence="2" id="KW-1185">Reference proteome</keyword>
<dbReference type="STRING" id="1123291.SAMN04490355_11095"/>
<evidence type="ECO:0000313" key="2">
    <source>
        <dbReference type="Proteomes" id="UP000199520"/>
    </source>
</evidence>
<dbReference type="AlphaFoldDB" id="A0A1I4QM04"/>
<gene>
    <name evidence="1" type="ORF">SAMN04490355_11095</name>
</gene>
<feature type="non-terminal residue" evidence="1">
    <location>
        <position position="88"/>
    </location>
</feature>